<reference evidence="3 4" key="1">
    <citation type="submission" date="2018-10" db="EMBL/GenBank/DDBJ databases">
        <title>A high-quality apple genome assembly.</title>
        <authorList>
            <person name="Hu J."/>
        </authorList>
    </citation>
    <scope>NUCLEOTIDE SEQUENCE [LARGE SCALE GENOMIC DNA]</scope>
    <source>
        <strain evidence="4">cv. HFTH1</strain>
        <tissue evidence="3">Young leaf</tissue>
    </source>
</reference>
<proteinExistence type="predicted"/>
<evidence type="ECO:0000256" key="1">
    <source>
        <dbReference type="SAM" id="MobiDB-lite"/>
    </source>
</evidence>
<sequence>MGKKVSQQTASLKISKKENKEFKSLIRLLRPKVYITDSSSFKRLVQDLTGNGASNPITTSSSLLHPPKKHRPPVEEEKEIPVVVDIEPEGSVDVSTDTSFDSSELCSQVFINDQEFKQLCYQIFADDHTTTTTSTSEGSAEEQLLVDDMLPFQDLEQWLNLDTAYDQPNHDPFSHYGYAQIDQQVSIYDYELSGLIRLLRPKVYITDSSSFKRLVQDLTGNGTSNPITTSSSLSHPPKKHRPPVEEEKEIPVVVDIEPEGSVDVSADASFDSSELCSQVFMNDQEFNQLCYQIYADDHTTTTTSTLEGSAEEQLLVDDMLPFQELEQLLNLDAVYHQPNHDPFSNYDYTQLDQQLLHDRTHDSNYQCHIYPAPTSIHCQFLPMHYLLRSSFDPDREILYSRAYQKSDNNKNTW</sequence>
<organism evidence="3 4">
    <name type="scientific">Malus domestica</name>
    <name type="common">Apple</name>
    <name type="synonym">Pyrus malus</name>
    <dbReference type="NCBI Taxonomy" id="3750"/>
    <lineage>
        <taxon>Eukaryota</taxon>
        <taxon>Viridiplantae</taxon>
        <taxon>Streptophyta</taxon>
        <taxon>Embryophyta</taxon>
        <taxon>Tracheophyta</taxon>
        <taxon>Spermatophyta</taxon>
        <taxon>Magnoliopsida</taxon>
        <taxon>eudicotyledons</taxon>
        <taxon>Gunneridae</taxon>
        <taxon>Pentapetalae</taxon>
        <taxon>rosids</taxon>
        <taxon>fabids</taxon>
        <taxon>Rosales</taxon>
        <taxon>Rosaceae</taxon>
        <taxon>Amygdaloideae</taxon>
        <taxon>Maleae</taxon>
        <taxon>Malus</taxon>
    </lineage>
</organism>
<feature type="compositionally biased region" description="Polar residues" evidence="1">
    <location>
        <begin position="221"/>
        <end position="234"/>
    </location>
</feature>
<dbReference type="PANTHER" id="PTHR33143:SF60">
    <property type="entry name" value="VQ DOMAIN-CONTAINING PROTEIN"/>
    <property type="match status" value="1"/>
</dbReference>
<evidence type="ECO:0000259" key="2">
    <source>
        <dbReference type="Pfam" id="PF05678"/>
    </source>
</evidence>
<dbReference type="GO" id="GO:0005634">
    <property type="term" value="C:nucleus"/>
    <property type="evidence" value="ECO:0007669"/>
    <property type="project" value="TreeGrafter"/>
</dbReference>
<feature type="domain" description="VQ" evidence="2">
    <location>
        <begin position="201"/>
        <end position="221"/>
    </location>
</feature>
<feature type="region of interest" description="Disordered" evidence="1">
    <location>
        <begin position="55"/>
        <end position="76"/>
    </location>
</feature>
<dbReference type="InterPro" id="IPR039607">
    <property type="entry name" value="VQ_8/17/18/20/21/25"/>
</dbReference>
<dbReference type="Proteomes" id="UP000290289">
    <property type="component" value="Chromosome 9"/>
</dbReference>
<keyword evidence="4" id="KW-1185">Reference proteome</keyword>
<evidence type="ECO:0000313" key="3">
    <source>
        <dbReference type="EMBL" id="RXH90304.1"/>
    </source>
</evidence>
<feature type="region of interest" description="Disordered" evidence="1">
    <location>
        <begin position="221"/>
        <end position="246"/>
    </location>
</feature>
<name>A0A498J7Z5_MALDO</name>
<comment type="caution">
    <text evidence="3">The sequence shown here is derived from an EMBL/GenBank/DDBJ whole genome shotgun (WGS) entry which is preliminary data.</text>
</comment>
<dbReference type="STRING" id="3750.A0A498J7Z5"/>
<accession>A0A498J7Z5</accession>
<dbReference type="AlphaFoldDB" id="A0A498J7Z5"/>
<dbReference type="PANTHER" id="PTHR33143">
    <property type="entry name" value="F16F4.1 PROTEIN-RELATED"/>
    <property type="match status" value="1"/>
</dbReference>
<gene>
    <name evidence="3" type="ORF">DVH24_032661</name>
</gene>
<dbReference type="Pfam" id="PF05678">
    <property type="entry name" value="VQ"/>
    <property type="match status" value="2"/>
</dbReference>
<evidence type="ECO:0000313" key="4">
    <source>
        <dbReference type="Proteomes" id="UP000290289"/>
    </source>
</evidence>
<dbReference type="EMBL" id="RDQH01000335">
    <property type="protein sequence ID" value="RXH90304.1"/>
    <property type="molecule type" value="Genomic_DNA"/>
</dbReference>
<feature type="domain" description="VQ" evidence="2">
    <location>
        <begin position="31"/>
        <end position="53"/>
    </location>
</feature>
<protein>
    <recommendedName>
        <fullName evidence="2">VQ domain-containing protein</fullName>
    </recommendedName>
</protein>
<dbReference type="InterPro" id="IPR008889">
    <property type="entry name" value="VQ"/>
</dbReference>